<organism evidence="2 3">
    <name type="scientific">Mikania micrantha</name>
    <name type="common">bitter vine</name>
    <dbReference type="NCBI Taxonomy" id="192012"/>
    <lineage>
        <taxon>Eukaryota</taxon>
        <taxon>Viridiplantae</taxon>
        <taxon>Streptophyta</taxon>
        <taxon>Embryophyta</taxon>
        <taxon>Tracheophyta</taxon>
        <taxon>Spermatophyta</taxon>
        <taxon>Magnoliopsida</taxon>
        <taxon>eudicotyledons</taxon>
        <taxon>Gunneridae</taxon>
        <taxon>Pentapetalae</taxon>
        <taxon>asterids</taxon>
        <taxon>campanulids</taxon>
        <taxon>Asterales</taxon>
        <taxon>Asteraceae</taxon>
        <taxon>Asteroideae</taxon>
        <taxon>Heliantheae alliance</taxon>
        <taxon>Eupatorieae</taxon>
        <taxon>Mikania</taxon>
    </lineage>
</organism>
<name>A0A5N6Q6G1_9ASTR</name>
<evidence type="ECO:0000256" key="1">
    <source>
        <dbReference type="SAM" id="MobiDB-lite"/>
    </source>
</evidence>
<dbReference type="Proteomes" id="UP000326396">
    <property type="component" value="Linkage Group LG1"/>
</dbReference>
<accession>A0A5N6Q6G1</accession>
<dbReference type="EMBL" id="SZYD01000001">
    <property type="protein sequence ID" value="KAD7480219.1"/>
    <property type="molecule type" value="Genomic_DNA"/>
</dbReference>
<sequence>MDTTATSTHKKSDGPTLTYSIIQPHVTSQPHGDFSIRIAAFDDYRRSEGVNGGHGTTTRGQGLGACERSDRRESLWHGRAGAPRSCCGNPPELLEG</sequence>
<evidence type="ECO:0000313" key="2">
    <source>
        <dbReference type="EMBL" id="KAD7480219.1"/>
    </source>
</evidence>
<dbReference type="AlphaFoldDB" id="A0A5N6Q6G1"/>
<feature type="region of interest" description="Disordered" evidence="1">
    <location>
        <begin position="48"/>
        <end position="69"/>
    </location>
</feature>
<proteinExistence type="predicted"/>
<comment type="caution">
    <text evidence="2">The sequence shown here is derived from an EMBL/GenBank/DDBJ whole genome shotgun (WGS) entry which is preliminary data.</text>
</comment>
<protein>
    <submittedName>
        <fullName evidence="2">Uncharacterized protein</fullName>
    </submittedName>
</protein>
<gene>
    <name evidence="2" type="ORF">E3N88_03355</name>
</gene>
<reference evidence="2 3" key="1">
    <citation type="submission" date="2019-05" db="EMBL/GenBank/DDBJ databases">
        <title>Mikania micrantha, genome provides insights into the molecular mechanism of rapid growth.</title>
        <authorList>
            <person name="Liu B."/>
        </authorList>
    </citation>
    <scope>NUCLEOTIDE SEQUENCE [LARGE SCALE GENOMIC DNA]</scope>
    <source>
        <strain evidence="2">NLD-2019</strain>
        <tissue evidence="2">Leaf</tissue>
    </source>
</reference>
<evidence type="ECO:0000313" key="3">
    <source>
        <dbReference type="Proteomes" id="UP000326396"/>
    </source>
</evidence>
<keyword evidence="3" id="KW-1185">Reference proteome</keyword>